<keyword evidence="4 6" id="KW-1133">Transmembrane helix</keyword>
<dbReference type="Pfam" id="PF00892">
    <property type="entry name" value="EamA"/>
    <property type="match status" value="2"/>
</dbReference>
<feature type="domain" description="EamA" evidence="7">
    <location>
        <begin position="145"/>
        <end position="280"/>
    </location>
</feature>
<evidence type="ECO:0000313" key="9">
    <source>
        <dbReference type="Proteomes" id="UP000617628"/>
    </source>
</evidence>
<evidence type="ECO:0000256" key="3">
    <source>
        <dbReference type="ARBA" id="ARBA00022692"/>
    </source>
</evidence>
<evidence type="ECO:0000313" key="8">
    <source>
        <dbReference type="EMBL" id="MBK1878020.1"/>
    </source>
</evidence>
<evidence type="ECO:0000256" key="4">
    <source>
        <dbReference type="ARBA" id="ARBA00022989"/>
    </source>
</evidence>
<evidence type="ECO:0000259" key="7">
    <source>
        <dbReference type="Pfam" id="PF00892"/>
    </source>
</evidence>
<feature type="transmembrane region" description="Helical" evidence="6">
    <location>
        <begin position="263"/>
        <end position="280"/>
    </location>
</feature>
<gene>
    <name evidence="8" type="ORF">JIN87_14170</name>
</gene>
<feature type="domain" description="EamA" evidence="7">
    <location>
        <begin position="5"/>
        <end position="134"/>
    </location>
</feature>
<feature type="transmembrane region" description="Helical" evidence="6">
    <location>
        <begin position="32"/>
        <end position="50"/>
    </location>
</feature>
<feature type="transmembrane region" description="Helical" evidence="6">
    <location>
        <begin position="174"/>
        <end position="196"/>
    </location>
</feature>
<dbReference type="PANTHER" id="PTHR42920:SF5">
    <property type="entry name" value="EAMA DOMAIN-CONTAINING PROTEIN"/>
    <property type="match status" value="1"/>
</dbReference>
<keyword evidence="3 6" id="KW-0812">Transmembrane</keyword>
<keyword evidence="2" id="KW-1003">Cell membrane</keyword>
<dbReference type="AlphaFoldDB" id="A0A934RUR6"/>
<evidence type="ECO:0000256" key="6">
    <source>
        <dbReference type="SAM" id="Phobius"/>
    </source>
</evidence>
<feature type="transmembrane region" description="Helical" evidence="6">
    <location>
        <begin position="88"/>
        <end position="111"/>
    </location>
</feature>
<dbReference type="InterPro" id="IPR000620">
    <property type="entry name" value="EamA_dom"/>
</dbReference>
<feature type="transmembrane region" description="Helical" evidence="6">
    <location>
        <begin position="120"/>
        <end position="138"/>
    </location>
</feature>
<protein>
    <submittedName>
        <fullName evidence="8">DMT family transporter</fullName>
    </submittedName>
</protein>
<evidence type="ECO:0000256" key="2">
    <source>
        <dbReference type="ARBA" id="ARBA00022475"/>
    </source>
</evidence>
<name>A0A934RUR6_9BACT</name>
<sequence>MYRFLLLLSGVVFCSTSVIIIRSSSLEPSLVATYRLIFAVALLSPMFFLSWKKHRNWARPKVFLRCIPPALLLAIHFISWAWGARMTYIANASLIINLTPAVMPFLAYFLIREQVTRREIAGTAVAMTGVALMAWNAFSIDPSYLWGNIVCFGSMITFAAYLAFARINKDFPSIWLYIVPINALAAIICLIYSFFALESISIDSWEEAGWMLAMAVLPTILGHVTLNRSLRYFTAQTFAVVNLHQFVSAGIMGWLIFSDVPPNIFFLAAALCIGGAVIVIRETARIRKANSA</sequence>
<feature type="transmembrane region" description="Helical" evidence="6">
    <location>
        <begin position="208"/>
        <end position="226"/>
    </location>
</feature>
<reference evidence="8" key="1">
    <citation type="submission" date="2021-01" db="EMBL/GenBank/DDBJ databases">
        <title>Modified the classification status of verrucomicrobia.</title>
        <authorList>
            <person name="Feng X."/>
        </authorList>
    </citation>
    <scope>NUCLEOTIDE SEQUENCE</scope>
    <source>
        <strain evidence="8">KCTC 13126</strain>
    </source>
</reference>
<dbReference type="InterPro" id="IPR051258">
    <property type="entry name" value="Diverse_Substrate_Transporter"/>
</dbReference>
<accession>A0A934RUR6</accession>
<proteinExistence type="predicted"/>
<evidence type="ECO:0000256" key="1">
    <source>
        <dbReference type="ARBA" id="ARBA00004651"/>
    </source>
</evidence>
<keyword evidence="9" id="KW-1185">Reference proteome</keyword>
<feature type="transmembrane region" description="Helical" evidence="6">
    <location>
        <begin position="144"/>
        <end position="162"/>
    </location>
</feature>
<comment type="subcellular location">
    <subcellularLocation>
        <location evidence="1">Cell membrane</location>
        <topology evidence="1">Multi-pass membrane protein</topology>
    </subcellularLocation>
</comment>
<comment type="caution">
    <text evidence="8">The sequence shown here is derived from an EMBL/GenBank/DDBJ whole genome shotgun (WGS) entry which is preliminary data.</text>
</comment>
<evidence type="ECO:0000256" key="5">
    <source>
        <dbReference type="ARBA" id="ARBA00023136"/>
    </source>
</evidence>
<dbReference type="PANTHER" id="PTHR42920">
    <property type="entry name" value="OS03G0707200 PROTEIN-RELATED"/>
    <property type="match status" value="1"/>
</dbReference>
<feature type="transmembrane region" description="Helical" evidence="6">
    <location>
        <begin position="62"/>
        <end position="82"/>
    </location>
</feature>
<dbReference type="Proteomes" id="UP000617628">
    <property type="component" value="Unassembled WGS sequence"/>
</dbReference>
<dbReference type="EMBL" id="JAENIL010000025">
    <property type="protein sequence ID" value="MBK1878020.1"/>
    <property type="molecule type" value="Genomic_DNA"/>
</dbReference>
<dbReference type="SUPFAM" id="SSF103481">
    <property type="entry name" value="Multidrug resistance efflux transporter EmrE"/>
    <property type="match status" value="2"/>
</dbReference>
<dbReference type="GO" id="GO:0005886">
    <property type="term" value="C:plasma membrane"/>
    <property type="evidence" value="ECO:0007669"/>
    <property type="project" value="UniProtKB-SubCell"/>
</dbReference>
<keyword evidence="5 6" id="KW-0472">Membrane</keyword>
<dbReference type="InterPro" id="IPR037185">
    <property type="entry name" value="EmrE-like"/>
</dbReference>
<feature type="transmembrane region" description="Helical" evidence="6">
    <location>
        <begin position="238"/>
        <end position="257"/>
    </location>
</feature>
<organism evidence="8 9">
    <name type="scientific">Pelagicoccus mobilis</name>
    <dbReference type="NCBI Taxonomy" id="415221"/>
    <lineage>
        <taxon>Bacteria</taxon>
        <taxon>Pseudomonadati</taxon>
        <taxon>Verrucomicrobiota</taxon>
        <taxon>Opitutia</taxon>
        <taxon>Puniceicoccales</taxon>
        <taxon>Pelagicoccaceae</taxon>
        <taxon>Pelagicoccus</taxon>
    </lineage>
</organism>
<dbReference type="RefSeq" id="WP_200356234.1">
    <property type="nucleotide sequence ID" value="NZ_JAENIL010000025.1"/>
</dbReference>